<proteinExistence type="predicted"/>
<evidence type="ECO:0000313" key="2">
    <source>
        <dbReference type="EMBL" id="QFQ13635.1"/>
    </source>
</evidence>
<name>A0A5P8E9C4_9BACT</name>
<evidence type="ECO:0000313" key="3">
    <source>
        <dbReference type="Proteomes" id="UP000249375"/>
    </source>
</evidence>
<keyword evidence="3" id="KW-1185">Reference proteome</keyword>
<dbReference type="EMBL" id="CP033459">
    <property type="protein sequence ID" value="QFQ13635.1"/>
    <property type="molecule type" value="Genomic_DNA"/>
</dbReference>
<dbReference type="Gene3D" id="2.60.200.20">
    <property type="match status" value="1"/>
</dbReference>
<dbReference type="InterPro" id="IPR008984">
    <property type="entry name" value="SMAD_FHA_dom_sf"/>
</dbReference>
<dbReference type="Pfam" id="PF00498">
    <property type="entry name" value="FHA"/>
    <property type="match status" value="1"/>
</dbReference>
<dbReference type="PROSITE" id="PS50006">
    <property type="entry name" value="FHA_DOMAIN"/>
    <property type="match status" value="1"/>
</dbReference>
<dbReference type="KEGG" id="alq:C7Y71_011810"/>
<dbReference type="InterPro" id="IPR000253">
    <property type="entry name" value="FHA_dom"/>
</dbReference>
<dbReference type="Proteomes" id="UP000249375">
    <property type="component" value="Chromosome"/>
</dbReference>
<dbReference type="SUPFAM" id="SSF49879">
    <property type="entry name" value="SMAD/FHA domain"/>
    <property type="match status" value="1"/>
</dbReference>
<feature type="domain" description="FHA" evidence="1">
    <location>
        <begin position="78"/>
        <end position="137"/>
    </location>
</feature>
<gene>
    <name evidence="2" type="ORF">C7Y71_011810</name>
</gene>
<dbReference type="OrthoDB" id="949044at2"/>
<dbReference type="AlphaFoldDB" id="A0A5P8E9C4"/>
<dbReference type="CDD" id="cd00060">
    <property type="entry name" value="FHA"/>
    <property type="match status" value="1"/>
</dbReference>
<protein>
    <submittedName>
        <fullName evidence="2">FHA domain-containing protein</fullName>
    </submittedName>
</protein>
<evidence type="ECO:0000259" key="1">
    <source>
        <dbReference type="PROSITE" id="PS50006"/>
    </source>
</evidence>
<reference evidence="2 3" key="1">
    <citation type="submission" date="2018-11" db="EMBL/GenBank/DDBJ databases">
        <authorList>
            <person name="Na S.W."/>
            <person name="Baik M."/>
        </authorList>
    </citation>
    <scope>NUCLEOTIDE SEQUENCE [LARGE SCALE GENOMIC DNA]</scope>
    <source>
        <strain evidence="2 3">E39</strain>
    </source>
</reference>
<accession>A0A5P8E9C4</accession>
<dbReference type="RefSeq" id="WP_111899106.1">
    <property type="nucleotide sequence ID" value="NZ_CP033459.1"/>
</dbReference>
<organism evidence="2 3">
    <name type="scientific">Pseudoprevotella muciniphila</name>
    <dbReference type="NCBI Taxonomy" id="2133944"/>
    <lineage>
        <taxon>Bacteria</taxon>
        <taxon>Pseudomonadati</taxon>
        <taxon>Bacteroidota</taxon>
        <taxon>Bacteroidia</taxon>
        <taxon>Bacteroidales</taxon>
        <taxon>Prevotellaceae</taxon>
        <taxon>Pseudoprevotella</taxon>
    </lineage>
</organism>
<sequence length="167" mass="18625">MKRIRCPKCDEAILFDETKYAPGRSLVFECPSCNKQFRLRMPSAHDETEEEAPVYGILTVVENAFQLKQEILLHEGENVIGREVRGSSINCPIKTVDPSIDTTHCIISVKLNRQGEPKFILRDAPSGTGTFLNAEILGDRDRVTIAEGDIITIGAGTMILRYNDSED</sequence>